<dbReference type="InterPro" id="IPR013783">
    <property type="entry name" value="Ig-like_fold"/>
</dbReference>
<organism evidence="5 6">
    <name type="scientific">Halorubellus litoreus</name>
    <dbReference type="NCBI Taxonomy" id="755308"/>
    <lineage>
        <taxon>Archaea</taxon>
        <taxon>Methanobacteriati</taxon>
        <taxon>Methanobacteriota</taxon>
        <taxon>Stenosarchaea group</taxon>
        <taxon>Halobacteria</taxon>
        <taxon>Halobacteriales</taxon>
        <taxon>Halorubellaceae</taxon>
        <taxon>Halorubellus</taxon>
    </lineage>
</organism>
<evidence type="ECO:0000256" key="3">
    <source>
        <dbReference type="SAM" id="MobiDB-lite"/>
    </source>
</evidence>
<dbReference type="SUPFAM" id="SSF51445">
    <property type="entry name" value="(Trans)glycosidases"/>
    <property type="match status" value="1"/>
</dbReference>
<dbReference type="GO" id="GO:0016798">
    <property type="term" value="F:hydrolase activity, acting on glycosyl bonds"/>
    <property type="evidence" value="ECO:0007669"/>
    <property type="project" value="UniProtKB-KW"/>
</dbReference>
<dbReference type="InterPro" id="IPR006102">
    <property type="entry name" value="Ig-like_GH2"/>
</dbReference>
<dbReference type="InterPro" id="IPR008979">
    <property type="entry name" value="Galactose-bd-like_sf"/>
</dbReference>
<dbReference type="InterPro" id="IPR017853">
    <property type="entry name" value="GH"/>
</dbReference>
<evidence type="ECO:0000313" key="5">
    <source>
        <dbReference type="EMBL" id="MFC6951480.1"/>
    </source>
</evidence>
<accession>A0ABD5V867</accession>
<dbReference type="Pfam" id="PF00703">
    <property type="entry name" value="Glyco_hydro_2"/>
    <property type="match status" value="1"/>
</dbReference>
<proteinExistence type="predicted"/>
<feature type="region of interest" description="Disordered" evidence="3">
    <location>
        <begin position="490"/>
        <end position="510"/>
    </location>
</feature>
<dbReference type="EMBL" id="JBHSXN010000001">
    <property type="protein sequence ID" value="MFC6951480.1"/>
    <property type="molecule type" value="Genomic_DNA"/>
</dbReference>
<protein>
    <recommendedName>
        <fullName evidence="4">Glycoside hydrolase family 2 immunoglobulin-like beta-sandwich domain-containing protein</fullName>
    </recommendedName>
</protein>
<name>A0ABD5V867_9EURY</name>
<evidence type="ECO:0000313" key="6">
    <source>
        <dbReference type="Proteomes" id="UP001596395"/>
    </source>
</evidence>
<dbReference type="SUPFAM" id="SSF49303">
    <property type="entry name" value="beta-Galactosidase/glucuronidase domain"/>
    <property type="match status" value="1"/>
</dbReference>
<dbReference type="PANTHER" id="PTHR42732:SF1">
    <property type="entry name" value="BETA-MANNOSIDASE"/>
    <property type="match status" value="1"/>
</dbReference>
<dbReference type="Gene3D" id="3.20.20.80">
    <property type="entry name" value="Glycosidases"/>
    <property type="match status" value="1"/>
</dbReference>
<sequence length="661" mass="69486">MSGEWRAGVVEETSGAGPPSVASWEPVTVPGRPERFAGADAVAYRKRFPDPRRAQSQRAVLDCRGLYGDATVYLNGDVLGTHDAYFAPARFEFEPADENDLVVVCRRPTDGYAGAYASDVVPDELSVPGIWWGVHLRLRPQAYLADVAVNARRPDADRGVVDVAVTVDAGEPVDDTVTVSVRPENFRGSGGSMERVPVEADARERVTVTHSVDVRDPASWWPADRGDPNRYTVRARFADHERTVSTGFRTVAYDRDDGLRVNGERVRARGVNVLPTTEPEADLERARDLNATLVRVHGHVLPSSFYDAADDAGVFVAQDLPLSGPDPDGGRSVERGRTLARRLAAHVDHHPSVACYGVHDDPVEPFAERVGTGRTSRYRIRTRAARTTVDRALADAVADALPPDAVTFPVCGPLGSQPDAAHLYPGWRYGRAADVDWLTDTYPAAAKVVTEFGAGSLTAAGGGTDAPVGLDRDVHDAVLSDVDAGTWGDLTASDRGDGASPDSAASDGGGVVAGNDVVARSQGTQARVLSRVASGFRRHGSDVLAAFCLRDVDAGGGMGVYAVDGSEKPAASALGDALAPVQAFLAADPPGTVPVALVNDAPAAVSGTLTVETADVDATFQVEAPALGTATAGTVEVPATADVVDLAFETPAGEVTRTIHL</sequence>
<dbReference type="InterPro" id="IPR036156">
    <property type="entry name" value="Beta-gal/glucu_dom_sf"/>
</dbReference>
<gene>
    <name evidence="5" type="ORF">ACFQGB_01270</name>
</gene>
<dbReference type="RefSeq" id="WP_336348512.1">
    <property type="nucleotide sequence ID" value="NZ_JAZAQL010000001.1"/>
</dbReference>
<keyword evidence="6" id="KW-1185">Reference proteome</keyword>
<reference evidence="5 6" key="1">
    <citation type="journal article" date="2019" name="Int. J. Syst. Evol. Microbiol.">
        <title>The Global Catalogue of Microorganisms (GCM) 10K type strain sequencing project: providing services to taxonomists for standard genome sequencing and annotation.</title>
        <authorList>
            <consortium name="The Broad Institute Genomics Platform"/>
            <consortium name="The Broad Institute Genome Sequencing Center for Infectious Disease"/>
            <person name="Wu L."/>
            <person name="Ma J."/>
        </authorList>
    </citation>
    <scope>NUCLEOTIDE SEQUENCE [LARGE SCALE GENOMIC DNA]</scope>
    <source>
        <strain evidence="5 6">GX26</strain>
    </source>
</reference>
<dbReference type="Gene3D" id="2.60.40.10">
    <property type="entry name" value="Immunoglobulins"/>
    <property type="match status" value="1"/>
</dbReference>
<dbReference type="InterPro" id="IPR051913">
    <property type="entry name" value="GH2_Domain-Containing"/>
</dbReference>
<dbReference type="PANTHER" id="PTHR42732">
    <property type="entry name" value="BETA-GALACTOSIDASE"/>
    <property type="match status" value="1"/>
</dbReference>
<feature type="region of interest" description="Disordered" evidence="3">
    <location>
        <begin position="1"/>
        <end position="24"/>
    </location>
</feature>
<evidence type="ECO:0000259" key="4">
    <source>
        <dbReference type="Pfam" id="PF00703"/>
    </source>
</evidence>
<keyword evidence="1" id="KW-0378">Hydrolase</keyword>
<dbReference type="SUPFAM" id="SSF49785">
    <property type="entry name" value="Galactose-binding domain-like"/>
    <property type="match status" value="1"/>
</dbReference>
<keyword evidence="2" id="KW-0326">Glycosidase</keyword>
<evidence type="ECO:0000256" key="1">
    <source>
        <dbReference type="ARBA" id="ARBA00022801"/>
    </source>
</evidence>
<dbReference type="AlphaFoldDB" id="A0ABD5V867"/>
<comment type="caution">
    <text evidence="5">The sequence shown here is derived from an EMBL/GenBank/DDBJ whole genome shotgun (WGS) entry which is preliminary data.</text>
</comment>
<dbReference type="Gene3D" id="2.60.120.260">
    <property type="entry name" value="Galactose-binding domain-like"/>
    <property type="match status" value="1"/>
</dbReference>
<evidence type="ECO:0000256" key="2">
    <source>
        <dbReference type="ARBA" id="ARBA00023295"/>
    </source>
</evidence>
<dbReference type="Proteomes" id="UP001596395">
    <property type="component" value="Unassembled WGS sequence"/>
</dbReference>
<feature type="domain" description="Glycoside hydrolase family 2 immunoglobulin-like beta-sandwich" evidence="4">
    <location>
        <begin position="142"/>
        <end position="249"/>
    </location>
</feature>